<comment type="caution">
    <text evidence="1">The sequence shown here is derived from an EMBL/GenBank/DDBJ whole genome shotgun (WGS) entry which is preliminary data.</text>
</comment>
<proteinExistence type="predicted"/>
<name>A0A9P1CJP0_9DINO</name>
<organism evidence="1">
    <name type="scientific">Cladocopium goreaui</name>
    <dbReference type="NCBI Taxonomy" id="2562237"/>
    <lineage>
        <taxon>Eukaryota</taxon>
        <taxon>Sar</taxon>
        <taxon>Alveolata</taxon>
        <taxon>Dinophyceae</taxon>
        <taxon>Suessiales</taxon>
        <taxon>Symbiodiniaceae</taxon>
        <taxon>Cladocopium</taxon>
    </lineage>
</organism>
<reference evidence="2" key="2">
    <citation type="submission" date="2024-04" db="EMBL/GenBank/DDBJ databases">
        <authorList>
            <person name="Chen Y."/>
            <person name="Shah S."/>
            <person name="Dougan E. K."/>
            <person name="Thang M."/>
            <person name="Chan C."/>
        </authorList>
    </citation>
    <scope>NUCLEOTIDE SEQUENCE [LARGE SCALE GENOMIC DNA]</scope>
</reference>
<dbReference type="OrthoDB" id="468369at2759"/>
<dbReference type="EMBL" id="CAMXCT010001695">
    <property type="protein sequence ID" value="CAI3992307.1"/>
    <property type="molecule type" value="Genomic_DNA"/>
</dbReference>
<dbReference type="AlphaFoldDB" id="A0A9P1CJP0"/>
<gene>
    <name evidence="1" type="ORF">C1SCF055_LOCUS19145</name>
</gene>
<dbReference type="EMBL" id="CAMXCT020001695">
    <property type="protein sequence ID" value="CAL1145682.1"/>
    <property type="molecule type" value="Genomic_DNA"/>
</dbReference>
<accession>A0A9P1CJP0</accession>
<keyword evidence="3" id="KW-1185">Reference proteome</keyword>
<protein>
    <submittedName>
        <fullName evidence="1">Uncharacterized protein</fullName>
    </submittedName>
</protein>
<evidence type="ECO:0000313" key="1">
    <source>
        <dbReference type="EMBL" id="CAI3992307.1"/>
    </source>
</evidence>
<dbReference type="Proteomes" id="UP001152797">
    <property type="component" value="Unassembled WGS sequence"/>
</dbReference>
<reference evidence="1" key="1">
    <citation type="submission" date="2022-10" db="EMBL/GenBank/DDBJ databases">
        <authorList>
            <person name="Chen Y."/>
            <person name="Dougan E. K."/>
            <person name="Chan C."/>
            <person name="Rhodes N."/>
            <person name="Thang M."/>
        </authorList>
    </citation>
    <scope>NUCLEOTIDE SEQUENCE</scope>
</reference>
<evidence type="ECO:0000313" key="3">
    <source>
        <dbReference type="Proteomes" id="UP001152797"/>
    </source>
</evidence>
<dbReference type="EMBL" id="CAMXCT030001695">
    <property type="protein sequence ID" value="CAL4779619.1"/>
    <property type="molecule type" value="Genomic_DNA"/>
</dbReference>
<sequence length="149" mass="17349">MAVPIADFEDESGFHTPENISVDADDAWGEEAQRLLRQHRLSCDLEAVRRDQKPQRRFKRPFETLETAFQVTCQVMVALLSPRVHPWMRRLSACLRMQRTYPEVLPSPSLSVFVSGFHVTRQTGRFPWRVSKSWVSLGLVEENHRRNMA</sequence>
<evidence type="ECO:0000313" key="2">
    <source>
        <dbReference type="EMBL" id="CAL1145682.1"/>
    </source>
</evidence>